<evidence type="ECO:0000313" key="7">
    <source>
        <dbReference type="EnsemblMetazoa" id="ENSAATROPP000935"/>
    </source>
</evidence>
<dbReference type="InterPro" id="IPR000734">
    <property type="entry name" value="TAG_lipase"/>
</dbReference>
<reference evidence="7" key="1">
    <citation type="submission" date="2024-04" db="UniProtKB">
        <authorList>
            <consortium name="EnsemblMetazoa"/>
        </authorList>
    </citation>
    <scope>IDENTIFICATION</scope>
    <source>
        <strain evidence="7">EBRO</strain>
    </source>
</reference>
<dbReference type="GO" id="GO:0005615">
    <property type="term" value="C:extracellular space"/>
    <property type="evidence" value="ECO:0007669"/>
    <property type="project" value="TreeGrafter"/>
</dbReference>
<name>A0AAG5CQ12_ANOAO</name>
<dbReference type="PANTHER" id="PTHR11610">
    <property type="entry name" value="LIPASE"/>
    <property type="match status" value="1"/>
</dbReference>
<accession>A0AAG5CQ12</accession>
<feature type="chain" id="PRO_5042607760" description="Lipase domain-containing protein" evidence="5">
    <location>
        <begin position="23"/>
        <end position="274"/>
    </location>
</feature>
<protein>
    <recommendedName>
        <fullName evidence="6">Lipase domain-containing protein</fullName>
    </recommendedName>
</protein>
<organism evidence="7 8">
    <name type="scientific">Anopheles atroparvus</name>
    <name type="common">European mosquito</name>
    <dbReference type="NCBI Taxonomy" id="41427"/>
    <lineage>
        <taxon>Eukaryota</taxon>
        <taxon>Metazoa</taxon>
        <taxon>Ecdysozoa</taxon>
        <taxon>Arthropoda</taxon>
        <taxon>Hexapoda</taxon>
        <taxon>Insecta</taxon>
        <taxon>Pterygota</taxon>
        <taxon>Neoptera</taxon>
        <taxon>Endopterygota</taxon>
        <taxon>Diptera</taxon>
        <taxon>Nematocera</taxon>
        <taxon>Culicoidea</taxon>
        <taxon>Culicidae</taxon>
        <taxon>Anophelinae</taxon>
        <taxon>Anopheles</taxon>
    </lineage>
</organism>
<feature type="domain" description="Lipase" evidence="6">
    <location>
        <begin position="75"/>
        <end position="256"/>
    </location>
</feature>
<evidence type="ECO:0000256" key="2">
    <source>
        <dbReference type="ARBA" id="ARBA00010701"/>
    </source>
</evidence>
<evidence type="ECO:0000256" key="5">
    <source>
        <dbReference type="SAM" id="SignalP"/>
    </source>
</evidence>
<dbReference type="Gene3D" id="3.40.50.1820">
    <property type="entry name" value="alpha/beta hydrolase"/>
    <property type="match status" value="1"/>
</dbReference>
<dbReference type="GO" id="GO:0017171">
    <property type="term" value="F:serine hydrolase activity"/>
    <property type="evidence" value="ECO:0007669"/>
    <property type="project" value="TreeGrafter"/>
</dbReference>
<comment type="subcellular location">
    <subcellularLocation>
        <location evidence="1">Secreted</location>
    </subcellularLocation>
</comment>
<evidence type="ECO:0000256" key="3">
    <source>
        <dbReference type="ARBA" id="ARBA00022525"/>
    </source>
</evidence>
<evidence type="ECO:0000256" key="1">
    <source>
        <dbReference type="ARBA" id="ARBA00004613"/>
    </source>
</evidence>
<dbReference type="PANTHER" id="PTHR11610:SF169">
    <property type="entry name" value="GH15759P-RELATED"/>
    <property type="match status" value="1"/>
</dbReference>
<dbReference type="SUPFAM" id="SSF53474">
    <property type="entry name" value="alpha/beta-Hydrolases"/>
    <property type="match status" value="1"/>
</dbReference>
<dbReference type="EnsemblMetazoa" id="ENSAATROPT000980">
    <property type="protein sequence ID" value="ENSAATROPP000935"/>
    <property type="gene ID" value="ENSAATROPG000778"/>
</dbReference>
<dbReference type="InterPro" id="IPR013818">
    <property type="entry name" value="Lipase"/>
</dbReference>
<keyword evidence="8" id="KW-1185">Reference proteome</keyword>
<feature type="signal peptide" evidence="5">
    <location>
        <begin position="1"/>
        <end position="22"/>
    </location>
</feature>
<dbReference type="GO" id="GO:0016042">
    <property type="term" value="P:lipid catabolic process"/>
    <property type="evidence" value="ECO:0007669"/>
    <property type="project" value="TreeGrafter"/>
</dbReference>
<dbReference type="AlphaFoldDB" id="A0AAG5CQ12"/>
<keyword evidence="5" id="KW-0732">Signal</keyword>
<dbReference type="Proteomes" id="UP000075880">
    <property type="component" value="Unassembled WGS sequence"/>
</dbReference>
<dbReference type="GO" id="GO:0016298">
    <property type="term" value="F:lipase activity"/>
    <property type="evidence" value="ECO:0007669"/>
    <property type="project" value="InterPro"/>
</dbReference>
<evidence type="ECO:0000256" key="4">
    <source>
        <dbReference type="RuleBase" id="RU004262"/>
    </source>
</evidence>
<comment type="similarity">
    <text evidence="2 4">Belongs to the AB hydrolase superfamily. Lipase family.</text>
</comment>
<evidence type="ECO:0000259" key="6">
    <source>
        <dbReference type="Pfam" id="PF00151"/>
    </source>
</evidence>
<sequence>MMDLMRTATAIVVLSCISFAGGTLLSSAEHLTEAIVASFLDSIVQPPPRPTGFEELVPEQSIRINCIRPGGQFFQQVSLADGANIQHKIDFSRPITIITHGWTENSNLTQYQQMAERFRRFVPDINVCLLDWQPYATLTYQVAARQVVPLVAEHQSKFLLLLARFHYALEKVSLVGFSLGGQIVGLTGKALGGRIGAIFALDPAGPLFTIPRDVGPRSRLTRNDAKYVQVIATCRYELGVGQLIGTQNFLPNGGFHPQRSCVSLTVTGGEIREF</sequence>
<dbReference type="Pfam" id="PF00151">
    <property type="entry name" value="Lipase"/>
    <property type="match status" value="1"/>
</dbReference>
<keyword evidence="3" id="KW-0964">Secreted</keyword>
<evidence type="ECO:0000313" key="8">
    <source>
        <dbReference type="Proteomes" id="UP000075880"/>
    </source>
</evidence>
<dbReference type="InterPro" id="IPR029058">
    <property type="entry name" value="AB_hydrolase_fold"/>
</dbReference>
<proteinExistence type="inferred from homology"/>